<gene>
    <name evidence="1" type="primary">g2696</name>
    <name evidence="1" type="ORF">NpPPO83_00002696</name>
</gene>
<reference evidence="1" key="1">
    <citation type="submission" date="2024-09" db="EMBL/GenBank/DDBJ databases">
        <title>Draft Genome Sequences of Neofusicoccum parvum.</title>
        <authorList>
            <person name="Ashida A."/>
            <person name="Camagna M."/>
            <person name="Tanaka A."/>
            <person name="Takemoto D."/>
        </authorList>
    </citation>
    <scope>NUCLEOTIDE SEQUENCE</scope>
    <source>
        <strain evidence="1">PPO83</strain>
    </source>
</reference>
<dbReference type="EMBL" id="BSXG01000023">
    <property type="protein sequence ID" value="GME25821.1"/>
    <property type="molecule type" value="Genomic_DNA"/>
</dbReference>
<comment type="caution">
    <text evidence="1">The sequence shown here is derived from an EMBL/GenBank/DDBJ whole genome shotgun (WGS) entry which is preliminary data.</text>
</comment>
<accession>A0ACB5RZ86</accession>
<dbReference type="Proteomes" id="UP001165186">
    <property type="component" value="Unassembled WGS sequence"/>
</dbReference>
<protein>
    <submittedName>
        <fullName evidence="1">Uncharacterized protein</fullName>
    </submittedName>
</protein>
<keyword evidence="2" id="KW-1185">Reference proteome</keyword>
<organism evidence="1 2">
    <name type="scientific">Neofusicoccum parvum</name>
    <dbReference type="NCBI Taxonomy" id="310453"/>
    <lineage>
        <taxon>Eukaryota</taxon>
        <taxon>Fungi</taxon>
        <taxon>Dikarya</taxon>
        <taxon>Ascomycota</taxon>
        <taxon>Pezizomycotina</taxon>
        <taxon>Dothideomycetes</taxon>
        <taxon>Dothideomycetes incertae sedis</taxon>
        <taxon>Botryosphaeriales</taxon>
        <taxon>Botryosphaeriaceae</taxon>
        <taxon>Neofusicoccum</taxon>
    </lineage>
</organism>
<proteinExistence type="predicted"/>
<name>A0ACB5RZ86_9PEZI</name>
<evidence type="ECO:0000313" key="1">
    <source>
        <dbReference type="EMBL" id="GME25821.1"/>
    </source>
</evidence>
<evidence type="ECO:0000313" key="2">
    <source>
        <dbReference type="Proteomes" id="UP001165186"/>
    </source>
</evidence>
<sequence length="610" mass="67174">MVYCGPPSRGCETCRKRKIRCDQVPLPDGCTQCARAKRKCPGYRDLQQVLFRNESAKVEKKVRSSSSAKKKHSASPPAAPAALTPASSDSASADGERGADRSLVIRKGNAGPSPLNGARALAESGAGSMHALVSSPDDRAAGFFFSNFCNYVIFASGSPLAQAGLGAADLWSCEIDDHLDASMKAVGLYGLYRHSRNPRFEKMAWRRYLDAIRITNEALRNPQVATKDSSLLAVIILGLFESITGRTRESLLAWENHINGAAALISMRGRRQLETAVGRRMLMQITSSLLISCIQRDIVFPEPVKEIMEEATSAGIVDPSNPLYRLRDIMMDVANFRARWRHLKVWDCKEIVDRSLQLDAEIVALQAALPPSWQFRTVATPDDPEIVVNGYYHVYPGYWQANVWNSMRTCRLLLHGMMRKALLSGFQATPPAFADRRYAAVFADCTATLYQLQADVQASVPQHIGYLSAVRQRNRYGGGSPKRYPITRLGLLDFPWSDFDMTIADPAAWELAGVHLPIVRTYGSTLLLWTLFLVGHQDVTTRPTQEWVVAVLAHIGEAMGLRQANVLADILRDKIALEDKVMGGRPGPFWADVVDVSMVGGPDTASNIGV</sequence>